<feature type="chain" id="PRO_5041977139" description="SH3 domain-containing protein" evidence="3">
    <location>
        <begin position="27"/>
        <end position="456"/>
    </location>
</feature>
<evidence type="ECO:0000256" key="1">
    <source>
        <dbReference type="SAM" id="MobiDB-lite"/>
    </source>
</evidence>
<proteinExistence type="predicted"/>
<evidence type="ECO:0000313" key="5">
    <source>
        <dbReference type="Proteomes" id="UP001212841"/>
    </source>
</evidence>
<organism evidence="4 5">
    <name type="scientific">Rhizophlyctis rosea</name>
    <dbReference type="NCBI Taxonomy" id="64517"/>
    <lineage>
        <taxon>Eukaryota</taxon>
        <taxon>Fungi</taxon>
        <taxon>Fungi incertae sedis</taxon>
        <taxon>Chytridiomycota</taxon>
        <taxon>Chytridiomycota incertae sedis</taxon>
        <taxon>Chytridiomycetes</taxon>
        <taxon>Rhizophlyctidales</taxon>
        <taxon>Rhizophlyctidaceae</taxon>
        <taxon>Rhizophlyctis</taxon>
    </lineage>
</organism>
<dbReference type="EMBL" id="JADGJD010000612">
    <property type="protein sequence ID" value="KAJ3049669.1"/>
    <property type="molecule type" value="Genomic_DNA"/>
</dbReference>
<evidence type="ECO:0000313" key="4">
    <source>
        <dbReference type="EMBL" id="KAJ3049669.1"/>
    </source>
</evidence>
<feature type="compositionally biased region" description="Low complexity" evidence="1">
    <location>
        <begin position="147"/>
        <end position="159"/>
    </location>
</feature>
<protein>
    <recommendedName>
        <fullName evidence="6">SH3 domain-containing protein</fullName>
    </recommendedName>
</protein>
<dbReference type="AlphaFoldDB" id="A0AAD5S921"/>
<comment type="caution">
    <text evidence="4">The sequence shown here is derived from an EMBL/GenBank/DDBJ whole genome shotgun (WGS) entry which is preliminary data.</text>
</comment>
<name>A0AAD5S921_9FUNG</name>
<dbReference type="SUPFAM" id="SSF50044">
    <property type="entry name" value="SH3-domain"/>
    <property type="match status" value="1"/>
</dbReference>
<dbReference type="InterPro" id="IPR036028">
    <property type="entry name" value="SH3-like_dom_sf"/>
</dbReference>
<evidence type="ECO:0008006" key="6">
    <source>
        <dbReference type="Google" id="ProtNLM"/>
    </source>
</evidence>
<feature type="region of interest" description="Disordered" evidence="1">
    <location>
        <begin position="179"/>
        <end position="225"/>
    </location>
</feature>
<accession>A0AAD5S921</accession>
<dbReference type="Gene3D" id="2.30.30.40">
    <property type="entry name" value="SH3 Domains"/>
    <property type="match status" value="1"/>
</dbReference>
<keyword evidence="3" id="KW-0732">Signal</keyword>
<gene>
    <name evidence="4" type="ORF">HK097_009362</name>
</gene>
<feature type="transmembrane region" description="Helical" evidence="2">
    <location>
        <begin position="229"/>
        <end position="251"/>
    </location>
</feature>
<reference evidence="4" key="1">
    <citation type="submission" date="2020-05" db="EMBL/GenBank/DDBJ databases">
        <title>Phylogenomic resolution of chytrid fungi.</title>
        <authorList>
            <person name="Stajich J.E."/>
            <person name="Amses K."/>
            <person name="Simmons R."/>
            <person name="Seto K."/>
            <person name="Myers J."/>
            <person name="Bonds A."/>
            <person name="Quandt C.A."/>
            <person name="Barry K."/>
            <person name="Liu P."/>
            <person name="Grigoriev I."/>
            <person name="Longcore J.E."/>
            <person name="James T.Y."/>
        </authorList>
    </citation>
    <scope>NUCLEOTIDE SEQUENCE</scope>
    <source>
        <strain evidence="4">JEL0318</strain>
    </source>
</reference>
<feature type="region of interest" description="Disordered" evidence="1">
    <location>
        <begin position="138"/>
        <end position="159"/>
    </location>
</feature>
<evidence type="ECO:0000256" key="2">
    <source>
        <dbReference type="SAM" id="Phobius"/>
    </source>
</evidence>
<evidence type="ECO:0000256" key="3">
    <source>
        <dbReference type="SAM" id="SignalP"/>
    </source>
</evidence>
<feature type="signal peptide" evidence="3">
    <location>
        <begin position="1"/>
        <end position="26"/>
    </location>
</feature>
<keyword evidence="2" id="KW-0812">Transmembrane</keyword>
<dbReference type="Proteomes" id="UP001212841">
    <property type="component" value="Unassembled WGS sequence"/>
</dbReference>
<keyword evidence="2" id="KW-1133">Transmembrane helix</keyword>
<sequence length="456" mass="48241">MATSRDHTCSMYLSVAALCLARSALAQTPVSCTAPLRGGTGNGFDQECRVRNAVCLGGACVPEASGIRCTDSTDCCGNPLSCNYYCDMYKTIADFPQCRSKIDNGGICTMNEDCKSGYCDKNNTPNGFFETCQQPNAARVSPSGMWTKTTTSTSASSTSAAIPSSVASRALTSTITISQPTPVAPSTSSPQQQQPTSASTPNNPQTDSDPSTRTQSDSSTSSPPFTSTAGFKALISIIILALLALLLFLFLRRRNRQKSSQNLVQNVSSPSPANPIYQQYIAVPPTPEIPPRSPPKVAKVAKGGPEMVAVSHHYEDEKERERGLDYGGGGGRESLDEGDLSLGAKALIVDEPLEGGAVVDVGDRVPRVHGDARVVDWSGRAGGVEVVIGTARFIPRESTELFLTPNTEIQWLATYADGWGYGTNVATEQSGFFPMALVKGEAAERAAKSGNLNAWG</sequence>
<keyword evidence="5" id="KW-1185">Reference proteome</keyword>
<keyword evidence="2" id="KW-0472">Membrane</keyword>